<feature type="region of interest" description="Disordered" evidence="7">
    <location>
        <begin position="84"/>
        <end position="133"/>
    </location>
</feature>
<evidence type="ECO:0000256" key="1">
    <source>
        <dbReference type="ARBA" id="ARBA00004123"/>
    </source>
</evidence>
<keyword evidence="2" id="KW-0479">Metal-binding</keyword>
<keyword evidence="5" id="KW-0539">Nucleus</keyword>
<evidence type="ECO:0008006" key="11">
    <source>
        <dbReference type="Google" id="ProtNLM"/>
    </source>
</evidence>
<protein>
    <recommendedName>
        <fullName evidence="11">BRCT domain-containing protein</fullName>
    </recommendedName>
</protein>
<dbReference type="Gene3D" id="3.30.428.10">
    <property type="entry name" value="HIT-like"/>
    <property type="match status" value="1"/>
</dbReference>
<dbReference type="SUPFAM" id="SSF54197">
    <property type="entry name" value="HIT-like"/>
    <property type="match status" value="1"/>
</dbReference>
<dbReference type="InterPro" id="IPR001357">
    <property type="entry name" value="BRCT_dom"/>
</dbReference>
<feature type="compositionally biased region" description="Basic and acidic residues" evidence="7">
    <location>
        <begin position="97"/>
        <end position="129"/>
    </location>
</feature>
<dbReference type="GO" id="GO:0003697">
    <property type="term" value="F:single-stranded DNA binding"/>
    <property type="evidence" value="ECO:0007669"/>
    <property type="project" value="TreeGrafter"/>
</dbReference>
<evidence type="ECO:0000256" key="4">
    <source>
        <dbReference type="ARBA" id="ARBA00023125"/>
    </source>
</evidence>
<proteinExistence type="predicted"/>
<dbReference type="InterPro" id="IPR011146">
    <property type="entry name" value="HIT-like"/>
</dbReference>
<dbReference type="SUPFAM" id="SSF52113">
    <property type="entry name" value="BRCT domain"/>
    <property type="match status" value="1"/>
</dbReference>
<evidence type="ECO:0000259" key="8">
    <source>
        <dbReference type="PROSITE" id="PS50172"/>
    </source>
</evidence>
<dbReference type="FunFam" id="3.30.428.10:FF:000004">
    <property type="entry name" value="aprataxin isoform X2"/>
    <property type="match status" value="1"/>
</dbReference>
<keyword evidence="4" id="KW-0238">DNA-binding</keyword>
<dbReference type="GO" id="GO:0033699">
    <property type="term" value="F:DNA 5'-adenosine monophosphate hydrolase activity"/>
    <property type="evidence" value="ECO:0007669"/>
    <property type="project" value="TreeGrafter"/>
</dbReference>
<dbReference type="Pfam" id="PF16278">
    <property type="entry name" value="zf-C2HE"/>
    <property type="match status" value="1"/>
</dbReference>
<dbReference type="AlphaFoldDB" id="A0A7S4M079"/>
<dbReference type="GO" id="GO:0046872">
    <property type="term" value="F:metal ion binding"/>
    <property type="evidence" value="ECO:0007669"/>
    <property type="project" value="UniProtKB-KW"/>
</dbReference>
<evidence type="ECO:0000256" key="7">
    <source>
        <dbReference type="SAM" id="MobiDB-lite"/>
    </source>
</evidence>
<keyword evidence="3" id="KW-0862">Zinc</keyword>
<evidence type="ECO:0000256" key="3">
    <source>
        <dbReference type="ARBA" id="ARBA00022833"/>
    </source>
</evidence>
<dbReference type="PROSITE" id="PS50172">
    <property type="entry name" value="BRCT"/>
    <property type="match status" value="1"/>
</dbReference>
<dbReference type="EMBL" id="HBKN01001559">
    <property type="protein sequence ID" value="CAE2192038.1"/>
    <property type="molecule type" value="Transcribed_RNA"/>
</dbReference>
<dbReference type="PROSITE" id="PS51084">
    <property type="entry name" value="HIT_2"/>
    <property type="match status" value="1"/>
</dbReference>
<dbReference type="InterPro" id="IPR032566">
    <property type="entry name" value="Znf-C2HE"/>
</dbReference>
<feature type="domain" description="BRCT" evidence="8">
    <location>
        <begin position="1"/>
        <end position="83"/>
    </location>
</feature>
<feature type="domain" description="HIT" evidence="9">
    <location>
        <begin position="169"/>
        <end position="277"/>
    </location>
</feature>
<accession>A0A7S4M079</accession>
<evidence type="ECO:0000313" key="10">
    <source>
        <dbReference type="EMBL" id="CAE2192038.1"/>
    </source>
</evidence>
<sequence length="354" mass="41211">MEGKVFFLSPTCGALRMMMIKSMIEKSGGLVEKREGARADYFVFDKTVAACRKKVEDLRRSFQRFEGAKPVHVQWLEQTLRNNTWQDPPVVPLPSSEEERERDAEEGRERESLEAVPKKRRMTEDLDKEQVEDDNQTRILAEESRFTPYAPNERRGRPVLSGHFEHALLDILDNLGKHRSSVLLEDKRCVVIYDGFPKARYHSLVLPKEKIMSIHDLKRSNLEVLRHMHEIAVKLTKHLRQDSGCEELSFRIGYHSIPSLKLLHLHVISTDFDSPCLKNKKHWNSFQPPFFIDSGMLMEDLERNGKISINKEQALQWLKDDMISHRTEEKMKNIPALKDHLARCKKPVCTGKVY</sequence>
<evidence type="ECO:0000256" key="2">
    <source>
        <dbReference type="ARBA" id="ARBA00022723"/>
    </source>
</evidence>
<dbReference type="Pfam" id="PF11969">
    <property type="entry name" value="DcpS_C"/>
    <property type="match status" value="1"/>
</dbReference>
<name>A0A7S4M079_GUITH</name>
<dbReference type="GO" id="GO:0003725">
    <property type="term" value="F:double-stranded RNA binding"/>
    <property type="evidence" value="ECO:0007669"/>
    <property type="project" value="TreeGrafter"/>
</dbReference>
<organism evidence="10">
    <name type="scientific">Guillardia theta</name>
    <name type="common">Cryptophyte</name>
    <name type="synonym">Cryptomonas phi</name>
    <dbReference type="NCBI Taxonomy" id="55529"/>
    <lineage>
        <taxon>Eukaryota</taxon>
        <taxon>Cryptophyceae</taxon>
        <taxon>Pyrenomonadales</taxon>
        <taxon>Geminigeraceae</taxon>
        <taxon>Guillardia</taxon>
    </lineage>
</organism>
<dbReference type="InterPro" id="IPR036265">
    <property type="entry name" value="HIT-like_sf"/>
</dbReference>
<evidence type="ECO:0000256" key="6">
    <source>
        <dbReference type="PROSITE-ProRule" id="PRU00464"/>
    </source>
</evidence>
<dbReference type="GO" id="GO:0000012">
    <property type="term" value="P:single strand break repair"/>
    <property type="evidence" value="ECO:0007669"/>
    <property type="project" value="TreeGrafter"/>
</dbReference>
<comment type="subcellular location">
    <subcellularLocation>
        <location evidence="1">Nucleus</location>
    </subcellularLocation>
</comment>
<evidence type="ECO:0000259" key="9">
    <source>
        <dbReference type="PROSITE" id="PS51084"/>
    </source>
</evidence>
<dbReference type="PANTHER" id="PTHR12486">
    <property type="entry name" value="APRATAXIN-RELATED"/>
    <property type="match status" value="1"/>
</dbReference>
<comment type="caution">
    <text evidence="6">Lacks conserved residue(s) required for the propagation of feature annotation.</text>
</comment>
<reference evidence="10" key="1">
    <citation type="submission" date="2021-01" db="EMBL/GenBank/DDBJ databases">
        <authorList>
            <person name="Corre E."/>
            <person name="Pelletier E."/>
            <person name="Niang G."/>
            <person name="Scheremetjew M."/>
            <person name="Finn R."/>
            <person name="Kale V."/>
            <person name="Holt S."/>
            <person name="Cochrane G."/>
            <person name="Meng A."/>
            <person name="Brown T."/>
            <person name="Cohen L."/>
        </authorList>
    </citation>
    <scope>NUCLEOTIDE SEQUENCE</scope>
    <source>
        <strain evidence="10">CCMP 2712</strain>
    </source>
</reference>
<dbReference type="GO" id="GO:0005634">
    <property type="term" value="C:nucleus"/>
    <property type="evidence" value="ECO:0007669"/>
    <property type="project" value="UniProtKB-SubCell"/>
</dbReference>
<dbReference type="InterPro" id="IPR036420">
    <property type="entry name" value="BRCT_dom_sf"/>
</dbReference>
<gene>
    <name evidence="10" type="ORF">GTHE00462_LOCUS1349</name>
</gene>
<evidence type="ECO:0000256" key="5">
    <source>
        <dbReference type="ARBA" id="ARBA00023242"/>
    </source>
</evidence>
<dbReference type="GO" id="GO:0030983">
    <property type="term" value="F:mismatched DNA binding"/>
    <property type="evidence" value="ECO:0007669"/>
    <property type="project" value="TreeGrafter"/>
</dbReference>
<dbReference type="GO" id="GO:1990165">
    <property type="term" value="F:single-strand break-containing DNA binding"/>
    <property type="evidence" value="ECO:0007669"/>
    <property type="project" value="TreeGrafter"/>
</dbReference>
<dbReference type="PANTHER" id="PTHR12486:SF4">
    <property type="entry name" value="APRATAXIN"/>
    <property type="match status" value="1"/>
</dbReference>